<organism evidence="2">
    <name type="scientific">marine sediment metagenome</name>
    <dbReference type="NCBI Taxonomy" id="412755"/>
    <lineage>
        <taxon>unclassified sequences</taxon>
        <taxon>metagenomes</taxon>
        <taxon>ecological metagenomes</taxon>
    </lineage>
</organism>
<dbReference type="PROSITE" id="PS50910">
    <property type="entry name" value="HEPN"/>
    <property type="match status" value="1"/>
</dbReference>
<reference evidence="2" key="1">
    <citation type="journal article" date="2015" name="Nature">
        <title>Complex archaea that bridge the gap between prokaryotes and eukaryotes.</title>
        <authorList>
            <person name="Spang A."/>
            <person name="Saw J.H."/>
            <person name="Jorgensen S.L."/>
            <person name="Zaremba-Niedzwiedzka K."/>
            <person name="Martijn J."/>
            <person name="Lind A.E."/>
            <person name="van Eijk R."/>
            <person name="Schleper C."/>
            <person name="Guy L."/>
            <person name="Ettema T.J."/>
        </authorList>
    </citation>
    <scope>NUCLEOTIDE SEQUENCE</scope>
</reference>
<protein>
    <recommendedName>
        <fullName evidence="1">HEPN domain-containing protein</fullName>
    </recommendedName>
</protein>
<gene>
    <name evidence="2" type="ORF">LCGC14_2405140</name>
</gene>
<evidence type="ECO:0000313" key="2">
    <source>
        <dbReference type="EMBL" id="KKL25450.1"/>
    </source>
</evidence>
<dbReference type="Pfam" id="PF05168">
    <property type="entry name" value="HEPN"/>
    <property type="match status" value="1"/>
</dbReference>
<dbReference type="SUPFAM" id="SSF81593">
    <property type="entry name" value="Nucleotidyltransferase substrate binding subunit/domain"/>
    <property type="match status" value="1"/>
</dbReference>
<accession>A0A0F9BU69</accession>
<evidence type="ECO:0000259" key="1">
    <source>
        <dbReference type="PROSITE" id="PS50910"/>
    </source>
</evidence>
<dbReference type="SMART" id="SM00748">
    <property type="entry name" value="HEPN"/>
    <property type="match status" value="1"/>
</dbReference>
<sequence>MKKPKKEEALRWFTQAKDEFIDSDELRKRNRFYLALFHFQQSSEKALKAYLYLKVESIEVFYTHSISELLNMVFEIDPEFKEVSAVKKLDQYYIPTRYPNGLPGGVPSRYYDDPQEAEDAMKLAKNLIDLIEKKLELE</sequence>
<dbReference type="EMBL" id="LAZR01036210">
    <property type="protein sequence ID" value="KKL25450.1"/>
    <property type="molecule type" value="Genomic_DNA"/>
</dbReference>
<feature type="domain" description="HEPN" evidence="1">
    <location>
        <begin position="13"/>
        <end position="127"/>
    </location>
</feature>
<dbReference type="AlphaFoldDB" id="A0A0F9BU69"/>
<dbReference type="InterPro" id="IPR007842">
    <property type="entry name" value="HEPN_dom"/>
</dbReference>
<dbReference type="Gene3D" id="1.20.120.330">
    <property type="entry name" value="Nucleotidyltransferases domain 2"/>
    <property type="match status" value="1"/>
</dbReference>
<name>A0A0F9BU69_9ZZZZ</name>
<comment type="caution">
    <text evidence="2">The sequence shown here is derived from an EMBL/GenBank/DDBJ whole genome shotgun (WGS) entry which is preliminary data.</text>
</comment>
<proteinExistence type="predicted"/>